<sequence>MMVDSSAANGANAHVKLIDLFTEGRALLTLTLILSVGSHATNLFVTRTVLPTIVADIGGKELMYWALALFQIAAIVGGMGSAQIKAKLGGRHTVYFASGLLVVGSCFAGFANHFVFLVIGRGIQGFAEGMLISLAYIILSESYKNNLMTRMIGLLGIVWAVASLVGPLVAGALEANFGWRSAFLVNLAIAATLVIQSRFSVKQQIDRSNTKSIPLLRLSIFVFAITGICLTGQLTQPTHIATVIAISVAILLFAVKSDRQANNRLLPKSMFGFSGSVGLGVWISIFISVPLGGHAVYAVALIQGIWELNPMNAGYVASILAASWSFVAWGLSGVTTLKNQLFCIRLGISMICLSFPLIAIGMANSDLAIVALGLALTGAGLGTATMFLDKKIMQAAPNPEKDRTTSMLPPIDSAASAIGAAFGSILALSFGLFGGSPEFGIIDAQIAIQVAPTLYLVFFLVSLPAMILSLLLPLDDSALHTKQDVVAGPL</sequence>
<keyword evidence="4 5" id="KW-0472">Membrane</keyword>
<reference evidence="7" key="2">
    <citation type="submission" date="2023-01" db="EMBL/GenBank/DDBJ databases">
        <title>Draft genome sequence of Maritalea porphyrae strain NBRC 107169.</title>
        <authorList>
            <person name="Sun Q."/>
            <person name="Mori K."/>
        </authorList>
    </citation>
    <scope>NUCLEOTIDE SEQUENCE</scope>
    <source>
        <strain evidence="7">NBRC 107169</strain>
    </source>
</reference>
<keyword evidence="2 5" id="KW-0812">Transmembrane</keyword>
<dbReference type="Proteomes" id="UP001161405">
    <property type="component" value="Unassembled WGS sequence"/>
</dbReference>
<feature type="transmembrane region" description="Helical" evidence="5">
    <location>
        <begin position="151"/>
        <end position="171"/>
    </location>
</feature>
<feature type="transmembrane region" description="Helical" evidence="5">
    <location>
        <begin position="453"/>
        <end position="474"/>
    </location>
</feature>
<feature type="transmembrane region" description="Helical" evidence="5">
    <location>
        <begin position="277"/>
        <end position="306"/>
    </location>
</feature>
<feature type="transmembrane region" description="Helical" evidence="5">
    <location>
        <begin position="62"/>
        <end position="82"/>
    </location>
</feature>
<feature type="transmembrane region" description="Helical" evidence="5">
    <location>
        <begin position="26"/>
        <end position="50"/>
    </location>
</feature>
<evidence type="ECO:0000256" key="5">
    <source>
        <dbReference type="SAM" id="Phobius"/>
    </source>
</evidence>
<gene>
    <name evidence="7" type="ORF">GCM10007879_03670</name>
</gene>
<evidence type="ECO:0000256" key="1">
    <source>
        <dbReference type="ARBA" id="ARBA00004141"/>
    </source>
</evidence>
<evidence type="ECO:0000256" key="4">
    <source>
        <dbReference type="ARBA" id="ARBA00023136"/>
    </source>
</evidence>
<reference evidence="7" key="1">
    <citation type="journal article" date="2014" name="Int. J. Syst. Evol. Microbiol.">
        <title>Complete genome of a new Firmicutes species belonging to the dominant human colonic microbiota ('Ruminococcus bicirculans') reveals two chromosomes and a selective capacity to utilize plant glucans.</title>
        <authorList>
            <consortium name="NISC Comparative Sequencing Program"/>
            <person name="Wegmann U."/>
            <person name="Louis P."/>
            <person name="Goesmann A."/>
            <person name="Henrissat B."/>
            <person name="Duncan S.H."/>
            <person name="Flint H.J."/>
        </authorList>
    </citation>
    <scope>NUCLEOTIDE SEQUENCE</scope>
    <source>
        <strain evidence="7">NBRC 107169</strain>
    </source>
</reference>
<feature type="transmembrane region" description="Helical" evidence="5">
    <location>
        <begin position="94"/>
        <end position="116"/>
    </location>
</feature>
<feature type="domain" description="Major facilitator superfamily (MFS) profile" evidence="6">
    <location>
        <begin position="26"/>
        <end position="477"/>
    </location>
</feature>
<dbReference type="EMBL" id="BSNI01000001">
    <property type="protein sequence ID" value="GLQ16118.1"/>
    <property type="molecule type" value="Genomic_DNA"/>
</dbReference>
<feature type="transmembrane region" description="Helical" evidence="5">
    <location>
        <begin position="369"/>
        <end position="388"/>
    </location>
</feature>
<keyword evidence="8" id="KW-1185">Reference proteome</keyword>
<protein>
    <submittedName>
        <fullName evidence="7">MFS transporter</fullName>
    </submittedName>
</protein>
<dbReference type="SUPFAM" id="SSF103473">
    <property type="entry name" value="MFS general substrate transporter"/>
    <property type="match status" value="1"/>
</dbReference>
<dbReference type="InterPro" id="IPR036259">
    <property type="entry name" value="MFS_trans_sf"/>
</dbReference>
<organism evidence="7 8">
    <name type="scientific">Maritalea porphyrae</name>
    <dbReference type="NCBI Taxonomy" id="880732"/>
    <lineage>
        <taxon>Bacteria</taxon>
        <taxon>Pseudomonadati</taxon>
        <taxon>Pseudomonadota</taxon>
        <taxon>Alphaproteobacteria</taxon>
        <taxon>Hyphomicrobiales</taxon>
        <taxon>Devosiaceae</taxon>
        <taxon>Maritalea</taxon>
    </lineage>
</organism>
<name>A0ABQ5UNG6_9HYPH</name>
<proteinExistence type="predicted"/>
<dbReference type="Gene3D" id="1.20.1720.10">
    <property type="entry name" value="Multidrug resistance protein D"/>
    <property type="match status" value="1"/>
</dbReference>
<dbReference type="PROSITE" id="PS50850">
    <property type="entry name" value="MFS"/>
    <property type="match status" value="1"/>
</dbReference>
<dbReference type="Pfam" id="PF07690">
    <property type="entry name" value="MFS_1"/>
    <property type="match status" value="1"/>
</dbReference>
<feature type="transmembrane region" description="Helical" evidence="5">
    <location>
        <begin position="409"/>
        <end position="433"/>
    </location>
</feature>
<comment type="caution">
    <text evidence="7">The sequence shown here is derived from an EMBL/GenBank/DDBJ whole genome shotgun (WGS) entry which is preliminary data.</text>
</comment>
<evidence type="ECO:0000256" key="2">
    <source>
        <dbReference type="ARBA" id="ARBA00022692"/>
    </source>
</evidence>
<feature type="transmembrane region" description="Helical" evidence="5">
    <location>
        <begin position="343"/>
        <end position="363"/>
    </location>
</feature>
<feature type="transmembrane region" description="Helical" evidence="5">
    <location>
        <begin position="177"/>
        <end position="195"/>
    </location>
</feature>
<evidence type="ECO:0000313" key="8">
    <source>
        <dbReference type="Proteomes" id="UP001161405"/>
    </source>
</evidence>
<dbReference type="PANTHER" id="PTHR23501:SF154">
    <property type="entry name" value="MULTIDRUG-EFFLUX TRANSPORTER RV1634-RELATED"/>
    <property type="match status" value="1"/>
</dbReference>
<feature type="transmembrane region" description="Helical" evidence="5">
    <location>
        <begin position="312"/>
        <end position="331"/>
    </location>
</feature>
<feature type="transmembrane region" description="Helical" evidence="5">
    <location>
        <begin position="240"/>
        <end position="256"/>
    </location>
</feature>
<feature type="transmembrane region" description="Helical" evidence="5">
    <location>
        <begin position="215"/>
        <end position="234"/>
    </location>
</feature>
<keyword evidence="3 5" id="KW-1133">Transmembrane helix</keyword>
<evidence type="ECO:0000259" key="6">
    <source>
        <dbReference type="PROSITE" id="PS50850"/>
    </source>
</evidence>
<comment type="subcellular location">
    <subcellularLocation>
        <location evidence="1">Membrane</location>
        <topology evidence="1">Multi-pass membrane protein</topology>
    </subcellularLocation>
</comment>
<dbReference type="InterPro" id="IPR020846">
    <property type="entry name" value="MFS_dom"/>
</dbReference>
<dbReference type="RefSeq" id="WP_284361489.1">
    <property type="nucleotide sequence ID" value="NZ_BSNI01000001.1"/>
</dbReference>
<dbReference type="PANTHER" id="PTHR23501">
    <property type="entry name" value="MAJOR FACILITATOR SUPERFAMILY"/>
    <property type="match status" value="1"/>
</dbReference>
<dbReference type="InterPro" id="IPR011701">
    <property type="entry name" value="MFS"/>
</dbReference>
<accession>A0ABQ5UNG6</accession>
<evidence type="ECO:0000313" key="7">
    <source>
        <dbReference type="EMBL" id="GLQ16118.1"/>
    </source>
</evidence>
<evidence type="ECO:0000256" key="3">
    <source>
        <dbReference type="ARBA" id="ARBA00022989"/>
    </source>
</evidence>
<feature type="transmembrane region" description="Helical" evidence="5">
    <location>
        <begin position="122"/>
        <end position="139"/>
    </location>
</feature>